<dbReference type="PANTHER" id="PTHR37610">
    <property type="entry name" value="CCHC-TYPE DOMAIN-CONTAINING PROTEIN"/>
    <property type="match status" value="1"/>
</dbReference>
<comment type="caution">
    <text evidence="1">The sequence shown here is derived from an EMBL/GenBank/DDBJ whole genome shotgun (WGS) entry which is preliminary data.</text>
</comment>
<protein>
    <recommendedName>
        <fullName evidence="3">Retrotransposon gag domain-containing protein</fullName>
    </recommendedName>
</protein>
<evidence type="ECO:0000313" key="2">
    <source>
        <dbReference type="Proteomes" id="UP000734854"/>
    </source>
</evidence>
<proteinExistence type="predicted"/>
<evidence type="ECO:0000313" key="1">
    <source>
        <dbReference type="EMBL" id="KAG6511573.1"/>
    </source>
</evidence>
<dbReference type="EMBL" id="JACMSC010000008">
    <property type="protein sequence ID" value="KAG6511573.1"/>
    <property type="molecule type" value="Genomic_DNA"/>
</dbReference>
<evidence type="ECO:0008006" key="3">
    <source>
        <dbReference type="Google" id="ProtNLM"/>
    </source>
</evidence>
<dbReference type="PANTHER" id="PTHR37610:SF47">
    <property type="entry name" value="RETROTRANSPOSON COPIA-LIKE N-TERMINAL DOMAIN-CONTAINING PROTEIN"/>
    <property type="match status" value="1"/>
</dbReference>
<accession>A0A8J5LG80</accession>
<dbReference type="Proteomes" id="UP000734854">
    <property type="component" value="Unassembled WGS sequence"/>
</dbReference>
<organism evidence="1 2">
    <name type="scientific">Zingiber officinale</name>
    <name type="common">Ginger</name>
    <name type="synonym">Amomum zingiber</name>
    <dbReference type="NCBI Taxonomy" id="94328"/>
    <lineage>
        <taxon>Eukaryota</taxon>
        <taxon>Viridiplantae</taxon>
        <taxon>Streptophyta</taxon>
        <taxon>Embryophyta</taxon>
        <taxon>Tracheophyta</taxon>
        <taxon>Spermatophyta</taxon>
        <taxon>Magnoliopsida</taxon>
        <taxon>Liliopsida</taxon>
        <taxon>Zingiberales</taxon>
        <taxon>Zingiberaceae</taxon>
        <taxon>Zingiber</taxon>
    </lineage>
</organism>
<dbReference type="AlphaFoldDB" id="A0A8J5LG80"/>
<gene>
    <name evidence="1" type="ORF">ZIOFF_029646</name>
</gene>
<sequence length="224" mass="25170">MIMYVDCLHQDVEEKIHGEELVGEGSHRFLRANFELNDVDLSGGSVLEDALLDDVNDLEVPRSNDDVGVVEGHNPRIFAPIPLLPHGIAAFLLLLFMSSTNVPIVDSSYISGLCSNSVRIFISGKGKEEFLTDKSQPPPIHDPNFKSWKVNNSLVMTWLLNSMTNEVGEHFLLHQTAKGIWDEVQETYSQVDNTFELFEVEQSIHDLKQGDLSAIQYFSILSRL</sequence>
<reference evidence="1 2" key="1">
    <citation type="submission" date="2020-08" db="EMBL/GenBank/DDBJ databases">
        <title>Plant Genome Project.</title>
        <authorList>
            <person name="Zhang R.-G."/>
        </authorList>
    </citation>
    <scope>NUCLEOTIDE SEQUENCE [LARGE SCALE GENOMIC DNA]</scope>
    <source>
        <tissue evidence="1">Rhizome</tissue>
    </source>
</reference>
<keyword evidence="2" id="KW-1185">Reference proteome</keyword>
<name>A0A8J5LG80_ZINOF</name>